<protein>
    <submittedName>
        <fullName evidence="2">Uncharacterized protein</fullName>
    </submittedName>
</protein>
<keyword evidence="3" id="KW-1185">Reference proteome</keyword>
<name>A0AAV5SP61_9BILA</name>
<gene>
    <name evidence="2" type="ORF">PENTCL1PPCAC_7312</name>
</gene>
<sequence>KRSLEMREKLNTKVEECETTNKLLTNQLDWYKKGWLTYHEYARNQINQSPQFGNIFRPSSIPMPPHPSDNPSTKPPSPMPPFSPIPPFSSHFLPPPPPPLLLPLPSLHPDPSILLLSINLIFPILPESSGLMYPIRKL</sequence>
<reference evidence="2" key="1">
    <citation type="submission" date="2023-10" db="EMBL/GenBank/DDBJ databases">
        <title>Genome assembly of Pristionchus species.</title>
        <authorList>
            <person name="Yoshida K."/>
            <person name="Sommer R.J."/>
        </authorList>
    </citation>
    <scope>NUCLEOTIDE SEQUENCE</scope>
    <source>
        <strain evidence="2">RS0144</strain>
    </source>
</reference>
<feature type="non-terminal residue" evidence="2">
    <location>
        <position position="1"/>
    </location>
</feature>
<proteinExistence type="predicted"/>
<feature type="region of interest" description="Disordered" evidence="1">
    <location>
        <begin position="49"/>
        <end position="90"/>
    </location>
</feature>
<dbReference type="Proteomes" id="UP001432027">
    <property type="component" value="Unassembled WGS sequence"/>
</dbReference>
<feature type="compositionally biased region" description="Pro residues" evidence="1">
    <location>
        <begin position="61"/>
        <end position="90"/>
    </location>
</feature>
<evidence type="ECO:0000313" key="3">
    <source>
        <dbReference type="Proteomes" id="UP001432027"/>
    </source>
</evidence>
<dbReference type="EMBL" id="BTSX01000002">
    <property type="protein sequence ID" value="GMS85137.1"/>
    <property type="molecule type" value="Genomic_DNA"/>
</dbReference>
<evidence type="ECO:0000256" key="1">
    <source>
        <dbReference type="SAM" id="MobiDB-lite"/>
    </source>
</evidence>
<organism evidence="2 3">
    <name type="scientific">Pristionchus entomophagus</name>
    <dbReference type="NCBI Taxonomy" id="358040"/>
    <lineage>
        <taxon>Eukaryota</taxon>
        <taxon>Metazoa</taxon>
        <taxon>Ecdysozoa</taxon>
        <taxon>Nematoda</taxon>
        <taxon>Chromadorea</taxon>
        <taxon>Rhabditida</taxon>
        <taxon>Rhabditina</taxon>
        <taxon>Diplogasteromorpha</taxon>
        <taxon>Diplogasteroidea</taxon>
        <taxon>Neodiplogasteridae</taxon>
        <taxon>Pristionchus</taxon>
    </lineage>
</organism>
<comment type="caution">
    <text evidence="2">The sequence shown here is derived from an EMBL/GenBank/DDBJ whole genome shotgun (WGS) entry which is preliminary data.</text>
</comment>
<accession>A0AAV5SP61</accession>
<dbReference type="AlphaFoldDB" id="A0AAV5SP61"/>
<evidence type="ECO:0000313" key="2">
    <source>
        <dbReference type="EMBL" id="GMS85137.1"/>
    </source>
</evidence>